<keyword evidence="8" id="KW-0808">Transferase</keyword>
<dbReference type="CDD" id="cd00130">
    <property type="entry name" value="PAS"/>
    <property type="match status" value="2"/>
</dbReference>
<evidence type="ECO:0000256" key="4">
    <source>
        <dbReference type="ARBA" id="ARBA00022553"/>
    </source>
</evidence>
<evidence type="ECO:0000313" key="21">
    <source>
        <dbReference type="Proteomes" id="UP000000345"/>
    </source>
</evidence>
<evidence type="ECO:0000256" key="9">
    <source>
        <dbReference type="ARBA" id="ARBA00022737"/>
    </source>
</evidence>
<feature type="transmembrane region" description="Helical" evidence="16">
    <location>
        <begin position="61"/>
        <end position="85"/>
    </location>
</feature>
<dbReference type="PANTHER" id="PTHR41523:SF8">
    <property type="entry name" value="ETHYLENE RESPONSE SENSOR PROTEIN"/>
    <property type="match status" value="1"/>
</dbReference>
<feature type="transmembrane region" description="Helical" evidence="16">
    <location>
        <begin position="36"/>
        <end position="55"/>
    </location>
</feature>
<dbReference type="InterPro" id="IPR011102">
    <property type="entry name" value="Sig_transdc_His_kinase_HWE"/>
</dbReference>
<evidence type="ECO:0000256" key="5">
    <source>
        <dbReference type="ARBA" id="ARBA00022606"/>
    </source>
</evidence>
<dbReference type="PaxDb" id="79929-MTBMA_c06270"/>
<dbReference type="KEGG" id="mmg:MTBMA_c06270"/>
<feature type="domain" description="PAS" evidence="18">
    <location>
        <begin position="233"/>
        <end position="279"/>
    </location>
</feature>
<dbReference type="NCBIfam" id="TIGR00229">
    <property type="entry name" value="sensory_box"/>
    <property type="match status" value="3"/>
</dbReference>
<evidence type="ECO:0000259" key="17">
    <source>
        <dbReference type="PROSITE" id="PS50109"/>
    </source>
</evidence>
<keyword evidence="16" id="KW-1133">Transmembrane helix</keyword>
<dbReference type="GO" id="GO:0009881">
    <property type="term" value="F:photoreceptor activity"/>
    <property type="evidence" value="ECO:0007669"/>
    <property type="project" value="UniProtKB-KW"/>
</dbReference>
<keyword evidence="16" id="KW-0472">Membrane</keyword>
<evidence type="ECO:0000256" key="3">
    <source>
        <dbReference type="ARBA" id="ARBA00022543"/>
    </source>
</evidence>
<evidence type="ECO:0000256" key="16">
    <source>
        <dbReference type="SAM" id="Phobius"/>
    </source>
</evidence>
<dbReference type="SMART" id="SM00091">
    <property type="entry name" value="PAS"/>
    <property type="match status" value="3"/>
</dbReference>
<dbReference type="SUPFAM" id="SSF55874">
    <property type="entry name" value="ATPase domain of HSP90 chaperone/DNA topoisomerase II/histidine kinase"/>
    <property type="match status" value="1"/>
</dbReference>
<accession>D9PVH4</accession>
<feature type="domain" description="PAS" evidence="18">
    <location>
        <begin position="341"/>
        <end position="407"/>
    </location>
</feature>
<keyword evidence="21" id="KW-1185">Reference proteome</keyword>
<dbReference type="InterPro" id="IPR005467">
    <property type="entry name" value="His_kinase_dom"/>
</dbReference>
<keyword evidence="3" id="KW-0600">Photoreceptor protein</keyword>
<evidence type="ECO:0000256" key="8">
    <source>
        <dbReference type="ARBA" id="ARBA00022679"/>
    </source>
</evidence>
<dbReference type="PATRIC" id="fig|79929.8.peg.611"/>
<reference evidence="20 21" key="2">
    <citation type="journal article" date="2010" name="J. Bacteriol.">
        <title>Complete genome sequence of Methanothermobacter marburgensis, a methanoarchaeon model organism.</title>
        <authorList>
            <person name="Liesegang H."/>
            <person name="Kaster A.K."/>
            <person name="Wiezer A."/>
            <person name="Goenrich M."/>
            <person name="Wollherr A."/>
            <person name="Seedorf H."/>
            <person name="Gottschalk G."/>
            <person name="Thauer R.K."/>
        </authorList>
    </citation>
    <scope>NUCLEOTIDE SEQUENCE [LARGE SCALE GENOMIC DNA]</scope>
    <source>
        <strain evidence="21">ATCC BAA-927 / DSM 2133 / JCM 14651 / NBRC 100331 / OCM 82 / Marburg</strain>
    </source>
</reference>
<keyword evidence="13" id="KW-0157">Chromophore</keyword>
<dbReference type="Gene3D" id="3.30.450.20">
    <property type="entry name" value="PAS domain"/>
    <property type="match status" value="3"/>
</dbReference>
<dbReference type="GeneID" id="77399408"/>
<dbReference type="HOGENOM" id="CLU_000445_114_58_2"/>
<organism evidence="20 21">
    <name type="scientific">Methanothermobacter marburgensis (strain ATCC BAA-927 / DSM 2133 / JCM 14651 / NBRC 100331 / OCM 82 / Marburg)</name>
    <name type="common">Methanobacterium thermoautotrophicum</name>
    <dbReference type="NCBI Taxonomy" id="79929"/>
    <lineage>
        <taxon>Archaea</taxon>
        <taxon>Methanobacteriati</taxon>
        <taxon>Methanobacteriota</taxon>
        <taxon>Methanomada group</taxon>
        <taxon>Methanobacteria</taxon>
        <taxon>Methanobacteriales</taxon>
        <taxon>Methanobacteriaceae</taxon>
        <taxon>Methanothermobacter</taxon>
    </lineage>
</organism>
<evidence type="ECO:0000256" key="11">
    <source>
        <dbReference type="ARBA" id="ARBA00022777"/>
    </source>
</evidence>
<dbReference type="SUPFAM" id="SSF55785">
    <property type="entry name" value="PYP-like sensor domain (PAS domain)"/>
    <property type="match status" value="3"/>
</dbReference>
<dbReference type="InterPro" id="IPR003594">
    <property type="entry name" value="HATPase_dom"/>
</dbReference>
<keyword evidence="14" id="KW-0843">Virulence</keyword>
<dbReference type="RefSeq" id="WP_013295446.1">
    <property type="nucleotide sequence ID" value="NC_014408.1"/>
</dbReference>
<dbReference type="EMBL" id="CP001710">
    <property type="protein sequence ID" value="ADL58222.1"/>
    <property type="molecule type" value="Genomic_DNA"/>
</dbReference>
<keyword evidence="11 20" id="KW-0418">Kinase</keyword>
<dbReference type="EC" id="2.7.13.3" evidence="2"/>
<gene>
    <name evidence="20" type="ordered locus">MTBMA_c06270</name>
</gene>
<dbReference type="InterPro" id="IPR013655">
    <property type="entry name" value="PAS_fold_3"/>
</dbReference>
<dbReference type="Proteomes" id="UP000000345">
    <property type="component" value="Chromosome"/>
</dbReference>
<sequence length="787" mass="88103">MNPLALISITAFVTATVSGIYIFVKNPESRFNRTLLAFSALVAYLSLTDFGLYISESYGMAALWVRMGFLWPFVVPVILHMVMIFTGRMRRWYTLAALYVPAFIFSVLELTTGLITAGPLLTPWGWTFAASRSPAYDLSTIWGLVVGLIALILVVIHLKSSSSKGRTQGLYLFTGLLLPIITGFLTDFMLPFTGIEVPSLTNPAAAAGVAIIAYGVLRFHIPVLSPINAAMDIVRSMNSFLIITDLEFRISYVNPAAERLTGFSAAELLGRRIDEVMEFEGKLSEMMGSMAESALKSRDGLVPVVVSAGHIHGSGGEHVGLLFTGSDIRPIKEMEQKLKRREERLVLLTEHMADGLGEFDRDFNFRYLSPSVKNITGYSHEHLINRSAIDFLDYVHPDDRENVRDLIMSDEEMHRATFRIKRPDGSYRWVEYVDRPIRRDGGISGYVFGLRDIHEHKLAEEALRVSREKFRELFRNMNAGVIALTPFKGGFRVLSMNPAAEEMEGVVCGDVKGMELEKALPGIAESSIREALEGVTGKDGPLHLPEVKRGERWLEVYIYRLSTGEVVIIYCDITLRKEYEERLRSSLREKEALLREVHHRVKNNFQIISSLINLQLSEIQDPAPLLDLQSRVQSMALVHELLYESEDITSIDMRRYIERLTSSILDSYHAAGIELNVSAKDVTLPIETAVPLGLIINELITNSVKYAFSEGGEITVELESEGDDFILTISDNGVGFPPDFVLEESDSLGLKLVSGLVDQLDGDLEVDMEDGTQFRVRFSVVPYRPRI</sequence>
<dbReference type="SMART" id="SM00387">
    <property type="entry name" value="HATPase_c"/>
    <property type="match status" value="1"/>
</dbReference>
<evidence type="ECO:0000256" key="10">
    <source>
        <dbReference type="ARBA" id="ARBA00022741"/>
    </source>
</evidence>
<evidence type="ECO:0000256" key="12">
    <source>
        <dbReference type="ARBA" id="ARBA00022840"/>
    </source>
</evidence>
<keyword evidence="9" id="KW-0677">Repeat</keyword>
<dbReference type="GO" id="GO:0006355">
    <property type="term" value="P:regulation of DNA-templated transcription"/>
    <property type="evidence" value="ECO:0007669"/>
    <property type="project" value="InterPro"/>
</dbReference>
<keyword evidence="5" id="KW-0716">Sensory transduction</keyword>
<dbReference type="InterPro" id="IPR000700">
    <property type="entry name" value="PAS-assoc_C"/>
</dbReference>
<keyword evidence="6" id="KW-0285">Flavoprotein</keyword>
<dbReference type="Pfam" id="PF16927">
    <property type="entry name" value="HisKA_7TM"/>
    <property type="match status" value="1"/>
</dbReference>
<dbReference type="OrthoDB" id="135748at2157"/>
<dbReference type="PANTHER" id="PTHR41523">
    <property type="entry name" value="TWO-COMPONENT SYSTEM SENSOR PROTEIN"/>
    <property type="match status" value="1"/>
</dbReference>
<dbReference type="InterPro" id="IPR001610">
    <property type="entry name" value="PAC"/>
</dbReference>
<evidence type="ECO:0000313" key="20">
    <source>
        <dbReference type="EMBL" id="ADL58222.1"/>
    </source>
</evidence>
<keyword evidence="7" id="KW-0288">FMN</keyword>
<dbReference type="InterPro" id="IPR011495">
    <property type="entry name" value="Sig_transdc_His_kin_sub2_dim/P"/>
</dbReference>
<reference key="1">
    <citation type="submission" date="2009-08" db="EMBL/GenBank/DDBJ databases">
        <title>The genome sequence of Methanothermobacter marburgensis.</title>
        <authorList>
            <person name="Kaster A."/>
            <person name="Seedorf H."/>
            <person name="Goenrich M."/>
            <person name="Wiezer A."/>
            <person name="Liesegang H."/>
            <person name="Thauer R."/>
            <person name="Gottschalk G."/>
        </authorList>
    </citation>
    <scope>NUCLEOTIDE SEQUENCE</scope>
    <source>
        <strain>Marburg</strain>
    </source>
</reference>
<dbReference type="Gene3D" id="3.30.565.10">
    <property type="entry name" value="Histidine kinase-like ATPase, C-terminal domain"/>
    <property type="match status" value="1"/>
</dbReference>
<feature type="transmembrane region" description="Helical" evidence="16">
    <location>
        <begin position="97"/>
        <end position="121"/>
    </location>
</feature>
<dbReference type="GO" id="GO:0005524">
    <property type="term" value="F:ATP binding"/>
    <property type="evidence" value="ECO:0007669"/>
    <property type="project" value="UniProtKB-KW"/>
</dbReference>
<evidence type="ECO:0000256" key="1">
    <source>
        <dbReference type="ARBA" id="ARBA00000085"/>
    </source>
</evidence>
<feature type="domain" description="Histidine kinase" evidence="17">
    <location>
        <begin position="596"/>
        <end position="782"/>
    </location>
</feature>
<feature type="transmembrane region" description="Helical" evidence="16">
    <location>
        <begin position="141"/>
        <end position="158"/>
    </location>
</feature>
<dbReference type="InterPro" id="IPR036890">
    <property type="entry name" value="HATPase_C_sf"/>
</dbReference>
<feature type="transmembrane region" description="Helical" evidence="16">
    <location>
        <begin position="6"/>
        <end position="24"/>
    </location>
</feature>
<keyword evidence="15" id="KW-0675">Receptor</keyword>
<keyword evidence="12" id="KW-0067">ATP-binding</keyword>
<dbReference type="GO" id="GO:0004673">
    <property type="term" value="F:protein histidine kinase activity"/>
    <property type="evidence" value="ECO:0007669"/>
    <property type="project" value="UniProtKB-EC"/>
</dbReference>
<feature type="domain" description="PAC" evidence="19">
    <location>
        <begin position="414"/>
        <end position="465"/>
    </location>
</feature>
<evidence type="ECO:0000259" key="18">
    <source>
        <dbReference type="PROSITE" id="PS50112"/>
    </source>
</evidence>
<feature type="transmembrane region" description="Helical" evidence="16">
    <location>
        <begin position="170"/>
        <end position="192"/>
    </location>
</feature>
<comment type="catalytic activity">
    <reaction evidence="1">
        <text>ATP + protein L-histidine = ADP + protein N-phospho-L-histidine.</text>
        <dbReference type="EC" id="2.7.13.3"/>
    </reaction>
</comment>
<evidence type="ECO:0000256" key="15">
    <source>
        <dbReference type="ARBA" id="ARBA00023170"/>
    </source>
</evidence>
<evidence type="ECO:0000256" key="6">
    <source>
        <dbReference type="ARBA" id="ARBA00022630"/>
    </source>
</evidence>
<keyword evidence="16" id="KW-0812">Transmembrane</keyword>
<dbReference type="Pfam" id="PF00989">
    <property type="entry name" value="PAS"/>
    <property type="match status" value="1"/>
</dbReference>
<dbReference type="InterPro" id="IPR035965">
    <property type="entry name" value="PAS-like_dom_sf"/>
</dbReference>
<dbReference type="SMART" id="SM00911">
    <property type="entry name" value="HWE_HK"/>
    <property type="match status" value="1"/>
</dbReference>
<dbReference type="Pfam" id="PF08447">
    <property type="entry name" value="PAS_3"/>
    <property type="match status" value="1"/>
</dbReference>
<evidence type="ECO:0000256" key="7">
    <source>
        <dbReference type="ARBA" id="ARBA00022643"/>
    </source>
</evidence>
<dbReference type="InterPro" id="IPR013767">
    <property type="entry name" value="PAS_fold"/>
</dbReference>
<dbReference type="PROSITE" id="PS50112">
    <property type="entry name" value="PAS"/>
    <property type="match status" value="2"/>
</dbReference>
<evidence type="ECO:0000256" key="14">
    <source>
        <dbReference type="ARBA" id="ARBA00023026"/>
    </source>
</evidence>
<dbReference type="Pfam" id="PF07568">
    <property type="entry name" value="HisKA_2"/>
    <property type="match status" value="1"/>
</dbReference>
<dbReference type="Pfam" id="PF13188">
    <property type="entry name" value="PAS_8"/>
    <property type="match status" value="1"/>
</dbReference>
<keyword evidence="4" id="KW-0597">Phosphoprotein</keyword>
<evidence type="ECO:0000256" key="13">
    <source>
        <dbReference type="ARBA" id="ARBA00022991"/>
    </source>
</evidence>
<dbReference type="SMART" id="SM00086">
    <property type="entry name" value="PAC"/>
    <property type="match status" value="2"/>
</dbReference>
<dbReference type="PROSITE" id="PS50109">
    <property type="entry name" value="HIS_KIN"/>
    <property type="match status" value="1"/>
</dbReference>
<protein>
    <recommendedName>
        <fullName evidence="2">histidine kinase</fullName>
        <ecNumber evidence="2">2.7.13.3</ecNumber>
    </recommendedName>
</protein>
<dbReference type="STRING" id="79929.MTBMA_c06270"/>
<evidence type="ECO:0000256" key="2">
    <source>
        <dbReference type="ARBA" id="ARBA00012438"/>
    </source>
</evidence>
<dbReference type="InterPro" id="IPR031621">
    <property type="entry name" value="HisKA_7TM"/>
</dbReference>
<name>D9PVH4_METTM</name>
<dbReference type="PROSITE" id="PS50113">
    <property type="entry name" value="PAC"/>
    <property type="match status" value="1"/>
</dbReference>
<dbReference type="AlphaFoldDB" id="D9PVH4"/>
<evidence type="ECO:0000259" key="19">
    <source>
        <dbReference type="PROSITE" id="PS50113"/>
    </source>
</evidence>
<dbReference type="InterPro" id="IPR000014">
    <property type="entry name" value="PAS"/>
</dbReference>
<dbReference type="GeneID" id="9704335"/>
<keyword evidence="10" id="KW-0547">Nucleotide-binding</keyword>
<proteinExistence type="predicted"/>
<dbReference type="Pfam" id="PF02518">
    <property type="entry name" value="HATPase_c"/>
    <property type="match status" value="1"/>
</dbReference>